<feature type="compositionally biased region" description="Basic and acidic residues" evidence="1">
    <location>
        <begin position="115"/>
        <end position="124"/>
    </location>
</feature>
<feature type="compositionally biased region" description="Polar residues" evidence="1">
    <location>
        <begin position="104"/>
        <end position="114"/>
    </location>
</feature>
<feature type="region of interest" description="Disordered" evidence="1">
    <location>
        <begin position="28"/>
        <end position="82"/>
    </location>
</feature>
<gene>
    <name evidence="2" type="ORF">LDAN0321_LOCUS8127</name>
</gene>
<organism evidence="2">
    <name type="scientific">Leptocylindrus danicus</name>
    <dbReference type="NCBI Taxonomy" id="163516"/>
    <lineage>
        <taxon>Eukaryota</taxon>
        <taxon>Sar</taxon>
        <taxon>Stramenopiles</taxon>
        <taxon>Ochrophyta</taxon>
        <taxon>Bacillariophyta</taxon>
        <taxon>Coscinodiscophyceae</taxon>
        <taxon>Chaetocerotophycidae</taxon>
        <taxon>Leptocylindrales</taxon>
        <taxon>Leptocylindraceae</taxon>
        <taxon>Leptocylindrus</taxon>
    </lineage>
</organism>
<dbReference type="AlphaFoldDB" id="A0A7S2KDG3"/>
<feature type="region of interest" description="Disordered" evidence="1">
    <location>
        <begin position="104"/>
        <end position="156"/>
    </location>
</feature>
<evidence type="ECO:0000313" key="2">
    <source>
        <dbReference type="EMBL" id="CAD9573305.1"/>
    </source>
</evidence>
<proteinExistence type="predicted"/>
<evidence type="ECO:0000256" key="1">
    <source>
        <dbReference type="SAM" id="MobiDB-lite"/>
    </source>
</evidence>
<feature type="compositionally biased region" description="Basic and acidic residues" evidence="1">
    <location>
        <begin position="65"/>
        <end position="81"/>
    </location>
</feature>
<name>A0A7S2KDG3_9STRA</name>
<dbReference type="EMBL" id="HBGY01012743">
    <property type="protein sequence ID" value="CAD9573305.1"/>
    <property type="molecule type" value="Transcribed_RNA"/>
</dbReference>
<accession>A0A7S2KDG3</accession>
<protein>
    <submittedName>
        <fullName evidence="2">Uncharacterized protein</fullName>
    </submittedName>
</protein>
<sequence length="362" mass="41371">MPPLAVTKPIKVPSRIAMENKAIYFKEETSRSSSQEVHAAAKTTIDTQATRRAHGRQSLVTHHNNRNDEHSSNQSCDESHHHPISKMRMREYLANVDAFLQEAGSDSSLDGSSVTKDEKSEIEHGSSTVETLEEEENAPVLKNNTPNIEQESSSTDQMDRLKYRRMLKSVLERNELSLDTTINTDKSRHEEDMSKARKHMTHVHSFLQENYNLFCSYSTMPGIKGKANDAREAQDLEEDESSLNAAVTIQDAHSREALAKLQDQNDQFYQLALVNMKTGSYHKARQQLLHVLVSLRTRGCIHSDRCLKIREHLGDLWVLQYKTENAKKIYKNILKVMAERDEGPNWEQYATIRQKLDDLGVI</sequence>
<reference evidence="2" key="1">
    <citation type="submission" date="2021-01" db="EMBL/GenBank/DDBJ databases">
        <authorList>
            <person name="Corre E."/>
            <person name="Pelletier E."/>
            <person name="Niang G."/>
            <person name="Scheremetjew M."/>
            <person name="Finn R."/>
            <person name="Kale V."/>
            <person name="Holt S."/>
            <person name="Cochrane G."/>
            <person name="Meng A."/>
            <person name="Brown T."/>
            <person name="Cohen L."/>
        </authorList>
    </citation>
    <scope>NUCLEOTIDE SEQUENCE</scope>
    <source>
        <strain evidence="2">B650</strain>
    </source>
</reference>
<feature type="compositionally biased region" description="Polar residues" evidence="1">
    <location>
        <begin position="142"/>
        <end position="156"/>
    </location>
</feature>